<protein>
    <submittedName>
        <fullName evidence="1">Uncharacterized protein</fullName>
    </submittedName>
</protein>
<evidence type="ECO:0000313" key="2">
    <source>
        <dbReference type="Proteomes" id="UP000012179"/>
    </source>
</evidence>
<accession>A0A1W6SPG6</accession>
<evidence type="ECO:0000313" key="1">
    <source>
        <dbReference type="EMBL" id="ARO87708.1"/>
    </source>
</evidence>
<sequence length="80" mass="8661">MLVTIEYEVEVALDQREAECHPKTSPFVSGAPTLSTAYNSMGAGPGIGALHLPPAGLFPVFRRMPVITAPKFFTCFYSLD</sequence>
<dbReference type="KEGG" id="nlc:EBAPG3_15035"/>
<dbReference type="EMBL" id="CP021106">
    <property type="protein sequence ID" value="ARO87708.1"/>
    <property type="molecule type" value="Genomic_DNA"/>
</dbReference>
<name>A0A1W6SPG6_9PROT</name>
<gene>
    <name evidence="1" type="ORF">EBAPG3_007935</name>
</gene>
<proteinExistence type="predicted"/>
<keyword evidence="2" id="KW-1185">Reference proteome</keyword>
<reference evidence="1 2" key="1">
    <citation type="journal article" date="2015" name="Int. J. Syst. Evol. Microbiol.">
        <title>Nitrosospira lacus sp. nov., a psychrotolerant, ammonia-oxidizing bacterium from sandy lake sediment.</title>
        <authorList>
            <person name="Urakawa H."/>
            <person name="Garcia J.C."/>
            <person name="Nielsen J.L."/>
            <person name="Le V.Q."/>
            <person name="Kozlowski J.A."/>
            <person name="Stein L.Y."/>
            <person name="Lim C.K."/>
            <person name="Pommerening-Roser A."/>
            <person name="Martens-Habbena W."/>
            <person name="Stahl D.A."/>
            <person name="Klotz M.G."/>
        </authorList>
    </citation>
    <scope>NUCLEOTIDE SEQUENCE [LARGE SCALE GENOMIC DNA]</scope>
    <source>
        <strain evidence="1 2">APG3</strain>
    </source>
</reference>
<organism evidence="1 2">
    <name type="scientific">Nitrosospira lacus</name>
    <dbReference type="NCBI Taxonomy" id="1288494"/>
    <lineage>
        <taxon>Bacteria</taxon>
        <taxon>Pseudomonadati</taxon>
        <taxon>Pseudomonadota</taxon>
        <taxon>Betaproteobacteria</taxon>
        <taxon>Nitrosomonadales</taxon>
        <taxon>Nitrosomonadaceae</taxon>
        <taxon>Nitrosospira</taxon>
    </lineage>
</organism>
<dbReference type="Proteomes" id="UP000012179">
    <property type="component" value="Chromosome"/>
</dbReference>
<dbReference type="AlphaFoldDB" id="A0A1W6SPG6"/>